<sequence>MSDTDSDEYEDDILELIAQLEETVERLSFKLQPAHLKLAQIRHGVFERLDAIAGRLGAFGSPVAPPQPDQEEDVPSSVKREAKVIARRDSIVTCLDDSPIPASQVVRNWTPPTLKLTHACAEDLAFQKVLRGYQNVSLPDWCDVLASYTDPRKTFPNVVIDCGECGDLENIDDRLVQRSQILFQGEDSKTKEDFLTLLVRQVEAVKFAIDWNLRGDEVGGKRWKGKYFTKIFEEHPSSKDLHPDDQDVYRAAFKKFKTKHERVVTARNRLLLLYDTFGVGILLDPLWDVGHIYTHRSRLFLQVFESLRHHISTATLSDSDTFVKSILVERHPETTQALLHVAGCLGGMPGYEYVKTFVETFPPDIISDENEMSL</sequence>
<dbReference type="EMBL" id="MU267627">
    <property type="protein sequence ID" value="KAH7913657.1"/>
    <property type="molecule type" value="Genomic_DNA"/>
</dbReference>
<proteinExistence type="predicted"/>
<evidence type="ECO:0000313" key="2">
    <source>
        <dbReference type="Proteomes" id="UP000790377"/>
    </source>
</evidence>
<comment type="caution">
    <text evidence="1">The sequence shown here is derived from an EMBL/GenBank/DDBJ whole genome shotgun (WGS) entry which is preliminary data.</text>
</comment>
<reference evidence="1" key="1">
    <citation type="journal article" date="2021" name="New Phytol.">
        <title>Evolutionary innovations through gain and loss of genes in the ectomycorrhizal Boletales.</title>
        <authorList>
            <person name="Wu G."/>
            <person name="Miyauchi S."/>
            <person name="Morin E."/>
            <person name="Kuo A."/>
            <person name="Drula E."/>
            <person name="Varga T."/>
            <person name="Kohler A."/>
            <person name="Feng B."/>
            <person name="Cao Y."/>
            <person name="Lipzen A."/>
            <person name="Daum C."/>
            <person name="Hundley H."/>
            <person name="Pangilinan J."/>
            <person name="Johnson J."/>
            <person name="Barry K."/>
            <person name="LaButti K."/>
            <person name="Ng V."/>
            <person name="Ahrendt S."/>
            <person name="Min B."/>
            <person name="Choi I.G."/>
            <person name="Park H."/>
            <person name="Plett J.M."/>
            <person name="Magnuson J."/>
            <person name="Spatafora J.W."/>
            <person name="Nagy L.G."/>
            <person name="Henrissat B."/>
            <person name="Grigoriev I.V."/>
            <person name="Yang Z.L."/>
            <person name="Xu J."/>
            <person name="Martin F.M."/>
        </authorList>
    </citation>
    <scope>NUCLEOTIDE SEQUENCE</scope>
    <source>
        <strain evidence="1">ATCC 28755</strain>
    </source>
</reference>
<name>A0ACB8AK86_9AGAM</name>
<keyword evidence="2" id="KW-1185">Reference proteome</keyword>
<gene>
    <name evidence="1" type="ORF">BJ138DRAFT_1177941</name>
</gene>
<dbReference type="Proteomes" id="UP000790377">
    <property type="component" value="Unassembled WGS sequence"/>
</dbReference>
<protein>
    <submittedName>
        <fullName evidence="1">Uncharacterized protein</fullName>
    </submittedName>
</protein>
<organism evidence="1 2">
    <name type="scientific">Hygrophoropsis aurantiaca</name>
    <dbReference type="NCBI Taxonomy" id="72124"/>
    <lineage>
        <taxon>Eukaryota</taxon>
        <taxon>Fungi</taxon>
        <taxon>Dikarya</taxon>
        <taxon>Basidiomycota</taxon>
        <taxon>Agaricomycotina</taxon>
        <taxon>Agaricomycetes</taxon>
        <taxon>Agaricomycetidae</taxon>
        <taxon>Boletales</taxon>
        <taxon>Coniophorineae</taxon>
        <taxon>Hygrophoropsidaceae</taxon>
        <taxon>Hygrophoropsis</taxon>
    </lineage>
</organism>
<evidence type="ECO:0000313" key="1">
    <source>
        <dbReference type="EMBL" id="KAH7913657.1"/>
    </source>
</evidence>
<accession>A0ACB8AK86</accession>